<dbReference type="PROSITE" id="PS00678">
    <property type="entry name" value="WD_REPEATS_1"/>
    <property type="match status" value="1"/>
</dbReference>
<evidence type="ECO:0000313" key="4">
    <source>
        <dbReference type="EMBL" id="PQO43503.1"/>
    </source>
</evidence>
<dbReference type="Proteomes" id="UP000237819">
    <property type="component" value="Unassembled WGS sequence"/>
</dbReference>
<dbReference type="PANTHER" id="PTHR19879:SF9">
    <property type="entry name" value="TRANSCRIPTION INITIATION FACTOR TFIID SUBUNIT 5"/>
    <property type="match status" value="1"/>
</dbReference>
<dbReference type="SUPFAM" id="SSF69322">
    <property type="entry name" value="Tricorn protease domain 2"/>
    <property type="match status" value="1"/>
</dbReference>
<comment type="caution">
    <text evidence="4">The sequence shown here is derived from an EMBL/GenBank/DDBJ whole genome shotgun (WGS) entry which is preliminary data.</text>
</comment>
<dbReference type="EMBL" id="PUHZ01000023">
    <property type="protein sequence ID" value="PQO43503.1"/>
    <property type="molecule type" value="Genomic_DNA"/>
</dbReference>
<evidence type="ECO:0000256" key="2">
    <source>
        <dbReference type="ARBA" id="ARBA00022737"/>
    </source>
</evidence>
<name>A0A2S8GGF1_9BACT</name>
<dbReference type="InterPro" id="IPR001680">
    <property type="entry name" value="WD40_rpt"/>
</dbReference>
<dbReference type="Gene3D" id="2.130.10.10">
    <property type="entry name" value="YVTN repeat-like/Quinoprotein amine dehydrogenase"/>
    <property type="match status" value="1"/>
</dbReference>
<dbReference type="RefSeq" id="WP_105337789.1">
    <property type="nucleotide sequence ID" value="NZ_PUHZ01000023.1"/>
</dbReference>
<gene>
    <name evidence="4" type="ORF">C5Y93_22885</name>
</gene>
<evidence type="ECO:0000313" key="5">
    <source>
        <dbReference type="Proteomes" id="UP000237819"/>
    </source>
</evidence>
<reference evidence="4 5" key="1">
    <citation type="submission" date="2018-02" db="EMBL/GenBank/DDBJ databases">
        <title>Comparative genomes isolates from brazilian mangrove.</title>
        <authorList>
            <person name="Araujo J.E."/>
            <person name="Taketani R.G."/>
            <person name="Silva M.C.P."/>
            <person name="Loureco M.V."/>
            <person name="Andreote F.D."/>
        </authorList>
    </citation>
    <scope>NUCLEOTIDE SEQUENCE [LARGE SCALE GENOMIC DNA]</scope>
    <source>
        <strain evidence="4 5">Nap-Phe MGV</strain>
    </source>
</reference>
<evidence type="ECO:0000256" key="3">
    <source>
        <dbReference type="PROSITE-ProRule" id="PRU00221"/>
    </source>
</evidence>
<dbReference type="OrthoDB" id="230341at2"/>
<dbReference type="PROSITE" id="PS50294">
    <property type="entry name" value="WD_REPEATS_REGION"/>
    <property type="match status" value="1"/>
</dbReference>
<dbReference type="Pfam" id="PF00400">
    <property type="entry name" value="WD40"/>
    <property type="match status" value="2"/>
</dbReference>
<sequence>MTYVQASTLVVGVVASSIAWAGNVFGDAPSSINYSAVAIGSDNRLAIGFLADASLGFQLNPPGSFGIIDLKTPQGILRKRIKKPAGISFSPLVDHQSVTALAWSPHGGVLGIGKHDGEVLIWNEQTDSYQLIGKHARCVRGILWAQDGRWVITASDDGRVIAWDVEKRERRRVYGDFQVTALSLAVSQDGRQLAVAGMPGEVLIFDVASGERVAKLPAENLLPISVAFDQKGKRVFCACTPGRIVAWSLEDRRIIAKPFFPNGGPGSIQFLPGESGRIVGVGGNSVEIWDATTMKSIAQISLEVSTSGLLDCVYDSARQRLYAMTRDEIIVIAVGETELSRIETLPK</sequence>
<dbReference type="AlphaFoldDB" id="A0A2S8GGF1"/>
<dbReference type="PANTHER" id="PTHR19879">
    <property type="entry name" value="TRANSCRIPTION INITIATION FACTOR TFIID"/>
    <property type="match status" value="1"/>
</dbReference>
<protein>
    <submittedName>
        <fullName evidence="4">Uncharacterized protein</fullName>
    </submittedName>
</protein>
<keyword evidence="2" id="KW-0677">Repeat</keyword>
<dbReference type="InterPro" id="IPR015943">
    <property type="entry name" value="WD40/YVTN_repeat-like_dom_sf"/>
</dbReference>
<keyword evidence="1 3" id="KW-0853">WD repeat</keyword>
<feature type="repeat" description="WD" evidence="3">
    <location>
        <begin position="98"/>
        <end position="123"/>
    </location>
</feature>
<dbReference type="PROSITE" id="PS50082">
    <property type="entry name" value="WD_REPEATS_2"/>
    <property type="match status" value="2"/>
</dbReference>
<dbReference type="SMART" id="SM00320">
    <property type="entry name" value="WD40"/>
    <property type="match status" value="4"/>
</dbReference>
<dbReference type="InterPro" id="IPR019775">
    <property type="entry name" value="WD40_repeat_CS"/>
</dbReference>
<organism evidence="4 5">
    <name type="scientific">Blastopirellula marina</name>
    <dbReference type="NCBI Taxonomy" id="124"/>
    <lineage>
        <taxon>Bacteria</taxon>
        <taxon>Pseudomonadati</taxon>
        <taxon>Planctomycetota</taxon>
        <taxon>Planctomycetia</taxon>
        <taxon>Pirellulales</taxon>
        <taxon>Pirellulaceae</taxon>
        <taxon>Blastopirellula</taxon>
    </lineage>
</organism>
<feature type="repeat" description="WD" evidence="3">
    <location>
        <begin position="132"/>
        <end position="173"/>
    </location>
</feature>
<proteinExistence type="predicted"/>
<accession>A0A2S8GGF1</accession>
<evidence type="ECO:0000256" key="1">
    <source>
        <dbReference type="ARBA" id="ARBA00022574"/>
    </source>
</evidence>